<dbReference type="Pfam" id="PF13185">
    <property type="entry name" value="GAF_2"/>
    <property type="match status" value="1"/>
</dbReference>
<feature type="transmembrane region" description="Helical" evidence="2">
    <location>
        <begin position="285"/>
        <end position="305"/>
    </location>
</feature>
<dbReference type="AlphaFoldDB" id="A0A937AMC0"/>
<dbReference type="Pfam" id="PF00672">
    <property type="entry name" value="HAMP"/>
    <property type="match status" value="1"/>
</dbReference>
<gene>
    <name evidence="4" type="ORF">JKP34_13025</name>
</gene>
<keyword evidence="1" id="KW-0175">Coiled coil</keyword>
<dbReference type="Proteomes" id="UP000642920">
    <property type="component" value="Unassembled WGS sequence"/>
</dbReference>
<accession>A0A937AMC0</accession>
<keyword evidence="2" id="KW-1133">Transmembrane helix</keyword>
<dbReference type="SMART" id="SM00065">
    <property type="entry name" value="GAF"/>
    <property type="match status" value="1"/>
</dbReference>
<dbReference type="RefSeq" id="WP_201922204.1">
    <property type="nucleotide sequence ID" value="NZ_JAERQG010000003.1"/>
</dbReference>
<evidence type="ECO:0000313" key="4">
    <source>
        <dbReference type="EMBL" id="MBL0766183.1"/>
    </source>
</evidence>
<proteinExistence type="predicted"/>
<dbReference type="CDD" id="cd06225">
    <property type="entry name" value="HAMP"/>
    <property type="match status" value="1"/>
</dbReference>
<organism evidence="4 5">
    <name type="scientific">Marivirga atlantica</name>
    <dbReference type="NCBI Taxonomy" id="1548457"/>
    <lineage>
        <taxon>Bacteria</taxon>
        <taxon>Pseudomonadati</taxon>
        <taxon>Bacteroidota</taxon>
        <taxon>Cytophagia</taxon>
        <taxon>Cytophagales</taxon>
        <taxon>Marivirgaceae</taxon>
        <taxon>Marivirga</taxon>
    </lineage>
</organism>
<keyword evidence="2" id="KW-0812">Transmembrane</keyword>
<feature type="coiled-coil region" evidence="1">
    <location>
        <begin position="346"/>
        <end position="380"/>
    </location>
</feature>
<feature type="coiled-coil region" evidence="1">
    <location>
        <begin position="553"/>
        <end position="601"/>
    </location>
</feature>
<dbReference type="PROSITE" id="PS50885">
    <property type="entry name" value="HAMP"/>
    <property type="match status" value="1"/>
</dbReference>
<feature type="domain" description="HAMP" evidence="3">
    <location>
        <begin position="307"/>
        <end position="361"/>
    </location>
</feature>
<dbReference type="GO" id="GO:0007165">
    <property type="term" value="P:signal transduction"/>
    <property type="evidence" value="ECO:0007669"/>
    <property type="project" value="InterPro"/>
</dbReference>
<dbReference type="InterPro" id="IPR003660">
    <property type="entry name" value="HAMP_dom"/>
</dbReference>
<dbReference type="PANTHER" id="PTHR32089">
    <property type="entry name" value="METHYL-ACCEPTING CHEMOTAXIS PROTEIN MCPB"/>
    <property type="match status" value="1"/>
</dbReference>
<comment type="caution">
    <text evidence="4">The sequence shown here is derived from an EMBL/GenBank/DDBJ whole genome shotgun (WGS) entry which is preliminary data.</text>
</comment>
<dbReference type="SUPFAM" id="SSF158472">
    <property type="entry name" value="HAMP domain-like"/>
    <property type="match status" value="1"/>
</dbReference>
<protein>
    <submittedName>
        <fullName evidence="4">GAF domain-containing protein</fullName>
    </submittedName>
</protein>
<dbReference type="InterPro" id="IPR003018">
    <property type="entry name" value="GAF"/>
</dbReference>
<evidence type="ECO:0000256" key="2">
    <source>
        <dbReference type="SAM" id="Phobius"/>
    </source>
</evidence>
<dbReference type="PANTHER" id="PTHR32089:SF112">
    <property type="entry name" value="LYSOZYME-LIKE PROTEIN-RELATED"/>
    <property type="match status" value="1"/>
</dbReference>
<dbReference type="EMBL" id="JAERQG010000003">
    <property type="protein sequence ID" value="MBL0766183.1"/>
    <property type="molecule type" value="Genomic_DNA"/>
</dbReference>
<evidence type="ECO:0000256" key="1">
    <source>
        <dbReference type="SAM" id="Coils"/>
    </source>
</evidence>
<keyword evidence="5" id="KW-1185">Reference proteome</keyword>
<dbReference type="SUPFAM" id="SSF55781">
    <property type="entry name" value="GAF domain-like"/>
    <property type="match status" value="1"/>
</dbReference>
<dbReference type="InterPro" id="IPR029016">
    <property type="entry name" value="GAF-like_dom_sf"/>
</dbReference>
<keyword evidence="2" id="KW-0472">Membrane</keyword>
<name>A0A937AMC0_9BACT</name>
<dbReference type="GO" id="GO:0016020">
    <property type="term" value="C:membrane"/>
    <property type="evidence" value="ECO:0007669"/>
    <property type="project" value="InterPro"/>
</dbReference>
<evidence type="ECO:0000259" key="3">
    <source>
        <dbReference type="PROSITE" id="PS50885"/>
    </source>
</evidence>
<feature type="transmembrane region" description="Helical" evidence="2">
    <location>
        <begin position="12"/>
        <end position="34"/>
    </location>
</feature>
<sequence length="733" mass="84605">MRYKDLAIRKKFIISFSLLLFLGLFGGLIVFNSYRDISNFQTLRIEMAEIMLDLDKAQKRQKEFMLFGWKEPAFLEDGKSNITTEINSNLNIIRAALNQTSQLDVVESVDLSFDVEKLSSLVNSYQQNFNDLTALFHKRGFKDHGLEGEMRTYAHQLQERISPEEQVFALTLRKHEKDFALRHDTKYVDRLHNTVSEFVAFIKNADIQEFPHMTSNYKEKAIDEINAYKNHFDRIVLAEMEIGLTQENGMLLELEEILKQTTPKINFIYAKINDKNNALKKQAQITIGLTILFLIMGSLFLIYLLRKTVSKPIIKLDNIVKKVLSGDREADKYLDVDSKDEIGSLSRNFQQMLENLRSNLRLINEKNETLEAKAKLDERRNWSTEGLAKFAQLMKNDESDQATFAYTIISELVKYIGASQGALFVVESENDFDSKQDYLSLKGCYAFERKKYLNKKIARGEGLIGQSWLEGDHIYLTDVPDNYLNIRSGLGDASPRSILIVPVKHKETITGVIELASFKEFSEASIEFIKEFASRLGANLSAIKMQEKTTLLLQDSQEMTEELKAQEEEMRQNMEELQATQEEMTRNQQNIEAQLEGVKLEKKLFNRLIAKVYDGVLVIDEHYKIVAISQYLQDELYFNKEDLIGNTPEQVFKCSLDKRIAELDSDPQFILTGISERKECAIMDKYGAIDQAKFVMTKIKANGCFYSFILFNKVSQEYDKKALRRLFAPEEFN</sequence>
<dbReference type="Gene3D" id="3.30.450.40">
    <property type="match status" value="1"/>
</dbReference>
<evidence type="ECO:0000313" key="5">
    <source>
        <dbReference type="Proteomes" id="UP000642920"/>
    </source>
</evidence>
<dbReference type="Gene3D" id="6.10.340.10">
    <property type="match status" value="1"/>
</dbReference>
<dbReference type="SMART" id="SM00304">
    <property type="entry name" value="HAMP"/>
    <property type="match status" value="1"/>
</dbReference>
<reference evidence="4" key="1">
    <citation type="submission" date="2021-01" db="EMBL/GenBank/DDBJ databases">
        <title>Marivirga sp. nov., isolated from intertidal surface sediments.</title>
        <authorList>
            <person name="Zhang M."/>
        </authorList>
    </citation>
    <scope>NUCLEOTIDE SEQUENCE</scope>
    <source>
        <strain evidence="4">SM1354</strain>
    </source>
</reference>